<dbReference type="SUPFAM" id="SSF52266">
    <property type="entry name" value="SGNH hydrolase"/>
    <property type="match status" value="1"/>
</dbReference>
<dbReference type="GO" id="GO:0004622">
    <property type="term" value="F:phosphatidylcholine lysophospholipase activity"/>
    <property type="evidence" value="ECO:0007669"/>
    <property type="project" value="TreeGrafter"/>
</dbReference>
<protein>
    <recommendedName>
        <fullName evidence="1">SGNH hydrolase-type esterase domain-containing protein</fullName>
    </recommendedName>
</protein>
<dbReference type="OrthoDB" id="252349at2"/>
<evidence type="ECO:0000313" key="2">
    <source>
        <dbReference type="EMBL" id="PCK21131.1"/>
    </source>
</evidence>
<dbReference type="InterPro" id="IPR013830">
    <property type="entry name" value="SGNH_hydro"/>
</dbReference>
<gene>
    <name evidence="2" type="ORF">CEY02_09705</name>
</gene>
<evidence type="ECO:0000259" key="1">
    <source>
        <dbReference type="Pfam" id="PF13472"/>
    </source>
</evidence>
<dbReference type="InterPro" id="IPR051532">
    <property type="entry name" value="Ester_Hydrolysis_Enzymes"/>
</dbReference>
<dbReference type="AlphaFoldDB" id="A0A2A5IWM0"/>
<organism evidence="2 3">
    <name type="scientific">Bacillus pumilus</name>
    <name type="common">Bacillus mesentericus</name>
    <dbReference type="NCBI Taxonomy" id="1408"/>
    <lineage>
        <taxon>Bacteria</taxon>
        <taxon>Bacillati</taxon>
        <taxon>Bacillota</taxon>
        <taxon>Bacilli</taxon>
        <taxon>Bacillales</taxon>
        <taxon>Bacillaceae</taxon>
        <taxon>Bacillus</taxon>
    </lineage>
</organism>
<dbReference type="Proteomes" id="UP000228754">
    <property type="component" value="Unassembled WGS sequence"/>
</dbReference>
<reference evidence="2 3" key="1">
    <citation type="submission" date="2017-06" db="EMBL/GenBank/DDBJ databases">
        <title>Draft Genome Sequence of Bacillus sp Strain 36R Isolated from saline sediment at Atanasia, Sonora, Mexico.</title>
        <authorList>
            <person name="Sanchez Diaz R."/>
            <person name="Quiroz Macias M.E."/>
            <person name="Ibarra Gamez J.C."/>
            <person name="Enciso Ibarra J."/>
            <person name="Gomez Gil B."/>
            <person name="Galaviz Silva L."/>
        </authorList>
    </citation>
    <scope>NUCLEOTIDE SEQUENCE [LARGE SCALE GENOMIC DNA]</scope>
    <source>
        <strain evidence="2 3">36R_ATNSAL</strain>
    </source>
</reference>
<dbReference type="PANTHER" id="PTHR30383:SF27">
    <property type="entry name" value="SPORE GERMINATION LIPASE LIPC"/>
    <property type="match status" value="1"/>
</dbReference>
<accession>A0A2A5IWM0</accession>
<dbReference type="EMBL" id="NKHG01000069">
    <property type="protein sequence ID" value="PCK21131.1"/>
    <property type="molecule type" value="Genomic_DNA"/>
</dbReference>
<dbReference type="InterPro" id="IPR036514">
    <property type="entry name" value="SGNH_hydro_sf"/>
</dbReference>
<proteinExistence type="predicted"/>
<sequence>MSENMIHFFNKKKEGHHRLKARLIFIVMSLAFVLSACSAQEAGIKDKLEDSQHVKKHITIAAVGDSLTEGIGDQNKKGYAGITRDKIEAVDGVQSVTLKNYAIKGSRTVDLLKRLKEKKVQDGLKDADYIFFTIGGNDLMHVVRQNVLNLTFAPFQKEQGPFEERFKTILAQLREHNDKAKIMYVSMYNPFKFSLSELRDIDEVVKDWNAVAKKELKKDGNADMVNVADLFEEESDETLLADDDFHPNQKGYSLMANRLFSEVKKEGLPKE</sequence>
<dbReference type="CDD" id="cd04506">
    <property type="entry name" value="SGNH_hydrolase_YpmR_like"/>
    <property type="match status" value="1"/>
</dbReference>
<feature type="domain" description="SGNH hydrolase-type esterase" evidence="1">
    <location>
        <begin position="62"/>
        <end position="253"/>
    </location>
</feature>
<comment type="caution">
    <text evidence="2">The sequence shown here is derived from an EMBL/GenBank/DDBJ whole genome shotgun (WGS) entry which is preliminary data.</text>
</comment>
<dbReference type="Gene3D" id="3.40.50.1110">
    <property type="entry name" value="SGNH hydrolase"/>
    <property type="match status" value="1"/>
</dbReference>
<dbReference type="Pfam" id="PF13472">
    <property type="entry name" value="Lipase_GDSL_2"/>
    <property type="match status" value="1"/>
</dbReference>
<name>A0A2A5IWM0_BACPU</name>
<dbReference type="PANTHER" id="PTHR30383">
    <property type="entry name" value="THIOESTERASE 1/PROTEASE 1/LYSOPHOSPHOLIPASE L1"/>
    <property type="match status" value="1"/>
</dbReference>
<evidence type="ECO:0000313" key="3">
    <source>
        <dbReference type="Proteomes" id="UP000228754"/>
    </source>
</evidence>